<dbReference type="SUPFAM" id="SSF50494">
    <property type="entry name" value="Trypsin-like serine proteases"/>
    <property type="match status" value="1"/>
</dbReference>
<keyword evidence="1 7" id="KW-0645">Protease</keyword>
<keyword evidence="6" id="KW-1015">Disulfide bond</keyword>
<dbReference type="PRINTS" id="PR00722">
    <property type="entry name" value="CHYMOTRYPSIN"/>
</dbReference>
<dbReference type="PROSITE" id="PS00135">
    <property type="entry name" value="TRYPSIN_SER"/>
    <property type="match status" value="1"/>
</dbReference>
<protein>
    <submittedName>
        <fullName evidence="11">Granzyme B(G,H)-like</fullName>
    </submittedName>
</protein>
<dbReference type="Proteomes" id="UP000694863">
    <property type="component" value="Unplaced"/>
</dbReference>
<evidence type="ECO:0000256" key="4">
    <source>
        <dbReference type="ARBA" id="ARBA00022825"/>
    </source>
</evidence>
<sequence length="269" mass="29448">MPLILLLLASLLVPGAETGGIIGGHEVKKHSRPYMAFLQFSRVRNKLEICGGFLIRDNFVLTAAHCSGSFINVTLGAHNIQAPEKTQQHIAVKQRFTHPGYARGTLSNDIMLLQLETKAKLTRAVRLLKLPRKPTGVKPGQVCSVAGWGKTSLSQSTTTLHEVKLIVQQDKECESCFPSRYNSSTQLCVGDLKKNMASFKGDSGGPLVCKNMAQGIVSYGHPQGTPPRAFTKITSYLSWIKETIEHNQLQDSKQTPLRLPFFLSAPPAA</sequence>
<evidence type="ECO:0000256" key="1">
    <source>
        <dbReference type="ARBA" id="ARBA00022670"/>
    </source>
</evidence>
<keyword evidence="2 8" id="KW-0732">Signal</keyword>
<gene>
    <name evidence="11" type="primary">LOC101641583</name>
</gene>
<dbReference type="Gene3D" id="2.40.10.10">
    <property type="entry name" value="Trypsin-like serine proteases"/>
    <property type="match status" value="2"/>
</dbReference>
<keyword evidence="3 7" id="KW-0378">Hydrolase</keyword>
<accession>A0ABM0IFQ6</accession>
<evidence type="ECO:0000256" key="3">
    <source>
        <dbReference type="ARBA" id="ARBA00022801"/>
    </source>
</evidence>
<organism evidence="10 11">
    <name type="scientific">Echinops telfairi</name>
    <name type="common">Lesser hedgehog tenrec</name>
    <dbReference type="NCBI Taxonomy" id="9371"/>
    <lineage>
        <taxon>Eukaryota</taxon>
        <taxon>Metazoa</taxon>
        <taxon>Chordata</taxon>
        <taxon>Craniata</taxon>
        <taxon>Vertebrata</taxon>
        <taxon>Euteleostomi</taxon>
        <taxon>Mammalia</taxon>
        <taxon>Eutheria</taxon>
        <taxon>Afrotheria</taxon>
        <taxon>Tenrecidae</taxon>
        <taxon>Tenrecinae</taxon>
        <taxon>Echinops</taxon>
    </lineage>
</organism>
<dbReference type="InterPro" id="IPR033116">
    <property type="entry name" value="TRYPSIN_SER"/>
</dbReference>
<dbReference type="RefSeq" id="XP_004698983.1">
    <property type="nucleotide sequence ID" value="XM_004698926.4"/>
</dbReference>
<keyword evidence="4 7" id="KW-0720">Serine protease</keyword>
<evidence type="ECO:0000256" key="6">
    <source>
        <dbReference type="ARBA" id="ARBA00023157"/>
    </source>
</evidence>
<dbReference type="GeneID" id="101641583"/>
<dbReference type="PANTHER" id="PTHR24271">
    <property type="entry name" value="KALLIKREIN-RELATED"/>
    <property type="match status" value="1"/>
</dbReference>
<reference evidence="11" key="1">
    <citation type="submission" date="2025-08" db="UniProtKB">
        <authorList>
            <consortium name="RefSeq"/>
        </authorList>
    </citation>
    <scope>IDENTIFICATION</scope>
</reference>
<feature type="chain" id="PRO_5045234554" evidence="8">
    <location>
        <begin position="19"/>
        <end position="269"/>
    </location>
</feature>
<dbReference type="InterPro" id="IPR009003">
    <property type="entry name" value="Peptidase_S1_PA"/>
</dbReference>
<proteinExistence type="predicted"/>
<dbReference type="CDD" id="cd00190">
    <property type="entry name" value="Tryp_SPc"/>
    <property type="match status" value="1"/>
</dbReference>
<feature type="signal peptide" evidence="8">
    <location>
        <begin position="1"/>
        <end position="18"/>
    </location>
</feature>
<dbReference type="PROSITE" id="PS00134">
    <property type="entry name" value="TRYPSIN_HIS"/>
    <property type="match status" value="1"/>
</dbReference>
<feature type="domain" description="Peptidase S1" evidence="9">
    <location>
        <begin position="21"/>
        <end position="245"/>
    </location>
</feature>
<evidence type="ECO:0000313" key="11">
    <source>
        <dbReference type="RefSeq" id="XP_004698983.1"/>
    </source>
</evidence>
<keyword evidence="5" id="KW-0865">Zymogen</keyword>
<dbReference type="PROSITE" id="PS50240">
    <property type="entry name" value="TRYPSIN_DOM"/>
    <property type="match status" value="1"/>
</dbReference>
<evidence type="ECO:0000256" key="5">
    <source>
        <dbReference type="ARBA" id="ARBA00023145"/>
    </source>
</evidence>
<evidence type="ECO:0000256" key="8">
    <source>
        <dbReference type="SAM" id="SignalP"/>
    </source>
</evidence>
<dbReference type="InterPro" id="IPR001254">
    <property type="entry name" value="Trypsin_dom"/>
</dbReference>
<evidence type="ECO:0000259" key="9">
    <source>
        <dbReference type="PROSITE" id="PS50240"/>
    </source>
</evidence>
<dbReference type="InterPro" id="IPR001314">
    <property type="entry name" value="Peptidase_S1A"/>
</dbReference>
<evidence type="ECO:0000256" key="2">
    <source>
        <dbReference type="ARBA" id="ARBA00022729"/>
    </source>
</evidence>
<dbReference type="InterPro" id="IPR043504">
    <property type="entry name" value="Peptidase_S1_PA_chymotrypsin"/>
</dbReference>
<name>A0ABM0IFQ6_ECHTE</name>
<dbReference type="Pfam" id="PF00089">
    <property type="entry name" value="Trypsin"/>
    <property type="match status" value="1"/>
</dbReference>
<evidence type="ECO:0000256" key="7">
    <source>
        <dbReference type="RuleBase" id="RU363034"/>
    </source>
</evidence>
<keyword evidence="10" id="KW-1185">Reference proteome</keyword>
<dbReference type="InterPro" id="IPR018114">
    <property type="entry name" value="TRYPSIN_HIS"/>
</dbReference>
<dbReference type="PANTHER" id="PTHR24271:SF81">
    <property type="entry name" value="GRANZYME B"/>
    <property type="match status" value="1"/>
</dbReference>
<dbReference type="SMART" id="SM00020">
    <property type="entry name" value="Tryp_SPc"/>
    <property type="match status" value="1"/>
</dbReference>
<evidence type="ECO:0000313" key="10">
    <source>
        <dbReference type="Proteomes" id="UP000694863"/>
    </source>
</evidence>